<sequence length="175" mass="20533">MKAALIVIDMQEVFFRLLENYLYDKDRLVGQINRLIGQARAKGMPVIFVQHTEREDERDEFYEGGDDWQIHHGMDREESDPVFQKTKWDSFYQTGLEAYLRENEIDELVFAGAQTEFCIDTTIRAAYSLGYQRNRLFAGTHSTLDSRVLPAEQIIRHHENVWKGRFVNILDGDLE</sequence>
<dbReference type="SUPFAM" id="SSF52499">
    <property type="entry name" value="Isochorismatase-like hydrolases"/>
    <property type="match status" value="1"/>
</dbReference>
<dbReference type="InterPro" id="IPR036380">
    <property type="entry name" value="Isochorismatase-like_sf"/>
</dbReference>
<dbReference type="InterPro" id="IPR000868">
    <property type="entry name" value="Isochorismatase-like_dom"/>
</dbReference>
<evidence type="ECO:0000313" key="5">
    <source>
        <dbReference type="Proteomes" id="UP001596113"/>
    </source>
</evidence>
<dbReference type="Proteomes" id="UP001596113">
    <property type="component" value="Unassembled WGS sequence"/>
</dbReference>
<dbReference type="EMBL" id="JBHSMI010000029">
    <property type="protein sequence ID" value="MFC5405151.1"/>
    <property type="molecule type" value="Genomic_DNA"/>
</dbReference>
<keyword evidence="2 4" id="KW-0378">Hydrolase</keyword>
<feature type="domain" description="Isochorismatase-like" evidence="3">
    <location>
        <begin position="3"/>
        <end position="132"/>
    </location>
</feature>
<dbReference type="EC" id="3.-.-.-" evidence="4"/>
<protein>
    <submittedName>
        <fullName evidence="4">Cysteine hydrolase family protein</fullName>
        <ecNumber evidence="4">3.-.-.-</ecNumber>
    </submittedName>
</protein>
<name>A0ABW0HY67_9BACL</name>
<evidence type="ECO:0000256" key="2">
    <source>
        <dbReference type="ARBA" id="ARBA00022801"/>
    </source>
</evidence>
<reference evidence="5" key="1">
    <citation type="journal article" date="2019" name="Int. J. Syst. Evol. Microbiol.">
        <title>The Global Catalogue of Microorganisms (GCM) 10K type strain sequencing project: providing services to taxonomists for standard genome sequencing and annotation.</title>
        <authorList>
            <consortium name="The Broad Institute Genomics Platform"/>
            <consortium name="The Broad Institute Genome Sequencing Center for Infectious Disease"/>
            <person name="Wu L."/>
            <person name="Ma J."/>
        </authorList>
    </citation>
    <scope>NUCLEOTIDE SEQUENCE [LARGE SCALE GENOMIC DNA]</scope>
    <source>
        <strain evidence="5">CGMCC 1.18575</strain>
    </source>
</reference>
<comment type="similarity">
    <text evidence="1">Belongs to the isochorismatase family.</text>
</comment>
<dbReference type="Gene3D" id="3.40.50.850">
    <property type="entry name" value="Isochorismatase-like"/>
    <property type="match status" value="1"/>
</dbReference>
<keyword evidence="5" id="KW-1185">Reference proteome</keyword>
<accession>A0ABW0HY67</accession>
<dbReference type="PANTHER" id="PTHR43540:SF14">
    <property type="entry name" value="ISOCHORISMATASE"/>
    <property type="match status" value="1"/>
</dbReference>
<proteinExistence type="inferred from homology"/>
<organism evidence="4 5">
    <name type="scientific">Cohnella soli</name>
    <dbReference type="NCBI Taxonomy" id="425005"/>
    <lineage>
        <taxon>Bacteria</taxon>
        <taxon>Bacillati</taxon>
        <taxon>Bacillota</taxon>
        <taxon>Bacilli</taxon>
        <taxon>Bacillales</taxon>
        <taxon>Paenibacillaceae</taxon>
        <taxon>Cohnella</taxon>
    </lineage>
</organism>
<dbReference type="InterPro" id="IPR050272">
    <property type="entry name" value="Isochorismatase-like_hydrls"/>
</dbReference>
<dbReference type="CDD" id="cd01014">
    <property type="entry name" value="nicotinamidase_related"/>
    <property type="match status" value="1"/>
</dbReference>
<evidence type="ECO:0000256" key="1">
    <source>
        <dbReference type="ARBA" id="ARBA00006336"/>
    </source>
</evidence>
<dbReference type="RefSeq" id="WP_378136156.1">
    <property type="nucleotide sequence ID" value="NZ_JBHSMI010000029.1"/>
</dbReference>
<comment type="caution">
    <text evidence="4">The sequence shown here is derived from an EMBL/GenBank/DDBJ whole genome shotgun (WGS) entry which is preliminary data.</text>
</comment>
<evidence type="ECO:0000313" key="4">
    <source>
        <dbReference type="EMBL" id="MFC5405151.1"/>
    </source>
</evidence>
<dbReference type="GO" id="GO:0016787">
    <property type="term" value="F:hydrolase activity"/>
    <property type="evidence" value="ECO:0007669"/>
    <property type="project" value="UniProtKB-KW"/>
</dbReference>
<dbReference type="PANTHER" id="PTHR43540">
    <property type="entry name" value="PEROXYUREIDOACRYLATE/UREIDOACRYLATE AMIDOHYDROLASE-RELATED"/>
    <property type="match status" value="1"/>
</dbReference>
<gene>
    <name evidence="4" type="ORF">ACFPOF_20625</name>
</gene>
<evidence type="ECO:0000259" key="3">
    <source>
        <dbReference type="Pfam" id="PF00857"/>
    </source>
</evidence>
<dbReference type="Pfam" id="PF00857">
    <property type="entry name" value="Isochorismatase"/>
    <property type="match status" value="1"/>
</dbReference>